<dbReference type="SMART" id="SM00345">
    <property type="entry name" value="HTH_GNTR"/>
    <property type="match status" value="1"/>
</dbReference>
<dbReference type="KEGG" id="pprc:PFLCHA0_c07640"/>
<dbReference type="Proteomes" id="UP000013940">
    <property type="component" value="Chromosome"/>
</dbReference>
<evidence type="ECO:0000256" key="3">
    <source>
        <dbReference type="ARBA" id="ARBA00023015"/>
    </source>
</evidence>
<dbReference type="InterPro" id="IPR015421">
    <property type="entry name" value="PyrdxlP-dep_Trfase_major"/>
</dbReference>
<dbReference type="PROSITE" id="PS50949">
    <property type="entry name" value="HTH_GNTR"/>
    <property type="match status" value="1"/>
</dbReference>
<proteinExistence type="inferred from homology"/>
<evidence type="ECO:0000256" key="4">
    <source>
        <dbReference type="ARBA" id="ARBA00023125"/>
    </source>
</evidence>
<dbReference type="InterPro" id="IPR015424">
    <property type="entry name" value="PyrdxlP-dep_Trfase"/>
</dbReference>
<dbReference type="PANTHER" id="PTHR46577:SF1">
    <property type="entry name" value="HTH-TYPE TRANSCRIPTIONAL REGULATORY PROTEIN GABR"/>
    <property type="match status" value="1"/>
</dbReference>
<dbReference type="Pfam" id="PF00155">
    <property type="entry name" value="Aminotran_1_2"/>
    <property type="match status" value="1"/>
</dbReference>
<accession>A0A2C9EG21</accession>
<dbReference type="Gene3D" id="1.10.10.10">
    <property type="entry name" value="Winged helix-like DNA-binding domain superfamily/Winged helix DNA-binding domain"/>
    <property type="match status" value="1"/>
</dbReference>
<dbReference type="GO" id="GO:0003700">
    <property type="term" value="F:DNA-binding transcription factor activity"/>
    <property type="evidence" value="ECO:0007669"/>
    <property type="project" value="InterPro"/>
</dbReference>
<dbReference type="eggNOG" id="COG1167">
    <property type="taxonomic scope" value="Bacteria"/>
</dbReference>
<evidence type="ECO:0000313" key="9">
    <source>
        <dbReference type="Proteomes" id="UP000013940"/>
    </source>
</evidence>
<feature type="domain" description="HTH gntR-type" evidence="7">
    <location>
        <begin position="37"/>
        <end position="105"/>
    </location>
</feature>
<dbReference type="CDD" id="cd07377">
    <property type="entry name" value="WHTH_GntR"/>
    <property type="match status" value="1"/>
</dbReference>
<evidence type="ECO:0000256" key="6">
    <source>
        <dbReference type="SAM" id="MobiDB-lite"/>
    </source>
</evidence>
<dbReference type="EMBL" id="CP003190">
    <property type="protein sequence ID" value="AGL82558.1"/>
    <property type="molecule type" value="Genomic_DNA"/>
</dbReference>
<dbReference type="PRINTS" id="PR00035">
    <property type="entry name" value="HTHGNTR"/>
</dbReference>
<dbReference type="InterPro" id="IPR036388">
    <property type="entry name" value="WH-like_DNA-bd_sf"/>
</dbReference>
<dbReference type="AlphaFoldDB" id="A0A2C9EG21"/>
<feature type="region of interest" description="Disordered" evidence="6">
    <location>
        <begin position="114"/>
        <end position="134"/>
    </location>
</feature>
<comment type="similarity">
    <text evidence="1">In the C-terminal section; belongs to the class-I pyridoxal-phosphate-dependent aminotransferase family.</text>
</comment>
<dbReference type="Pfam" id="PF00392">
    <property type="entry name" value="GntR"/>
    <property type="match status" value="1"/>
</dbReference>
<evidence type="ECO:0000256" key="1">
    <source>
        <dbReference type="ARBA" id="ARBA00005384"/>
    </source>
</evidence>
<protein>
    <submittedName>
        <fullName evidence="8">Putative rhizopine catabolism regulatory protein MocR</fullName>
    </submittedName>
</protein>
<reference evidence="9" key="1">
    <citation type="journal article" date="2014" name="Genome Announc.">
        <title>Full-genome sequence of the plant growth-promoting bacterium Pseudomonas protegens CHA0.</title>
        <authorList>
            <person name="Jousset A."/>
            <person name="Schuldes J."/>
            <person name="Keel C."/>
            <person name="Maurhofer M."/>
            <person name="Daniel R."/>
            <person name="Scheu S."/>
            <person name="Thuermer A."/>
        </authorList>
    </citation>
    <scope>NUCLEOTIDE SEQUENCE [LARGE SCALE GENOMIC DNA]</scope>
    <source>
        <strain evidence="9">DSM 19095 / LMG 27888 / CFBP 6595 / CHA0</strain>
    </source>
</reference>
<dbReference type="InterPro" id="IPR000524">
    <property type="entry name" value="Tscrpt_reg_HTH_GntR"/>
</dbReference>
<dbReference type="SUPFAM" id="SSF46785">
    <property type="entry name" value="Winged helix' DNA-binding domain"/>
    <property type="match status" value="1"/>
</dbReference>
<evidence type="ECO:0000313" key="8">
    <source>
        <dbReference type="EMBL" id="AGL82558.1"/>
    </source>
</evidence>
<gene>
    <name evidence="8" type="primary">mocR1</name>
    <name evidence="8" type="ORF">PFLCHA0_c07640</name>
</gene>
<dbReference type="InterPro" id="IPR051446">
    <property type="entry name" value="HTH_trans_reg/aminotransferase"/>
</dbReference>
<name>A0A2C9EG21_PSEPH</name>
<dbReference type="HOGENOM" id="CLU_017584_0_1_6"/>
<sequence>MAAFGAPFLLSKADHMSRTFELETLKMRLSDPEFRPLDLHQRIQRALRGLILDGALGPGVKLPATRALAKSLAVSRDTVENAYVQLQRDGFVLRRKGSGSYVCETIGAQLRGPSRRRQLQQGLPAHSPEPGAGLSRRGAALLARGGVSDQQAVTAFATGLPETRSFPLEVWERLQRQALKDYRASVLLHGDPQGALPLRKAIAAYLNLERGAKVQPEQILVLSSTRQALFLCAQLLVDAGKPILMENPGYFGARKAFEAAEARIVPIDVDGQGIRTDLLRADRSGARCVYVTPSHQYPTGATLSLERRLELTRWAAEHDRWIIEDDYDSEFHYEGLPTACVQGLDPFRRTLYIGTFSKTLYPGLRMGYMILPAELVGAFSSARSIMDGHTPQILQLTLARFMEEGHYNAHVRAMRKLYAGRRQAMLEAIGRHLPGIARALPPPGGLQVPCLLEPGWSEELTQQRAARAGIQLPGLSRLYAGEQKQQGWLLGYASLSAHEIEAAMARLAQALGKA</sequence>
<dbReference type="InterPro" id="IPR004839">
    <property type="entry name" value="Aminotransferase_I/II_large"/>
</dbReference>
<dbReference type="SUPFAM" id="SSF53383">
    <property type="entry name" value="PLP-dependent transferases"/>
    <property type="match status" value="1"/>
</dbReference>
<dbReference type="GO" id="GO:0003677">
    <property type="term" value="F:DNA binding"/>
    <property type="evidence" value="ECO:0007669"/>
    <property type="project" value="UniProtKB-KW"/>
</dbReference>
<keyword evidence="5" id="KW-0804">Transcription</keyword>
<evidence type="ECO:0000259" key="7">
    <source>
        <dbReference type="PROSITE" id="PS50949"/>
    </source>
</evidence>
<keyword evidence="3" id="KW-0805">Transcription regulation</keyword>
<evidence type="ECO:0000256" key="2">
    <source>
        <dbReference type="ARBA" id="ARBA00022898"/>
    </source>
</evidence>
<evidence type="ECO:0000256" key="5">
    <source>
        <dbReference type="ARBA" id="ARBA00023163"/>
    </source>
</evidence>
<dbReference type="Gene3D" id="3.40.640.10">
    <property type="entry name" value="Type I PLP-dependent aspartate aminotransferase-like (Major domain)"/>
    <property type="match status" value="1"/>
</dbReference>
<keyword evidence="2" id="KW-0663">Pyridoxal phosphate</keyword>
<organism evidence="8 9">
    <name type="scientific">Pseudomonas protegens (strain DSM 19095 / LMG 27888 / CFBP 6595 / CHA0)</name>
    <dbReference type="NCBI Taxonomy" id="1124983"/>
    <lineage>
        <taxon>Bacteria</taxon>
        <taxon>Pseudomonadati</taxon>
        <taxon>Pseudomonadota</taxon>
        <taxon>Gammaproteobacteria</taxon>
        <taxon>Pseudomonadales</taxon>
        <taxon>Pseudomonadaceae</taxon>
        <taxon>Pseudomonas</taxon>
    </lineage>
</organism>
<keyword evidence="4" id="KW-0238">DNA-binding</keyword>
<dbReference type="InterPro" id="IPR036390">
    <property type="entry name" value="WH_DNA-bd_sf"/>
</dbReference>
<dbReference type="CDD" id="cd00609">
    <property type="entry name" value="AAT_like"/>
    <property type="match status" value="1"/>
</dbReference>
<dbReference type="PANTHER" id="PTHR46577">
    <property type="entry name" value="HTH-TYPE TRANSCRIPTIONAL REGULATORY PROTEIN GABR"/>
    <property type="match status" value="1"/>
</dbReference>
<dbReference type="GO" id="GO:0030170">
    <property type="term" value="F:pyridoxal phosphate binding"/>
    <property type="evidence" value="ECO:0007669"/>
    <property type="project" value="InterPro"/>
</dbReference>